<evidence type="ECO:0000313" key="2">
    <source>
        <dbReference type="Proteomes" id="UP001176429"/>
    </source>
</evidence>
<accession>A0ABT9B6G2</accession>
<name>A0ABT9B6G2_9BACT</name>
<keyword evidence="2" id="KW-1185">Reference proteome</keyword>
<evidence type="ECO:0000313" key="1">
    <source>
        <dbReference type="EMBL" id="MDO7873783.1"/>
    </source>
</evidence>
<proteinExistence type="predicted"/>
<protein>
    <recommendedName>
        <fullName evidence="3">SMI1/KNR4 family protein</fullName>
    </recommendedName>
</protein>
<reference evidence="1" key="1">
    <citation type="submission" date="2023-07" db="EMBL/GenBank/DDBJ databases">
        <authorList>
            <person name="Kim M.K."/>
        </authorList>
    </citation>
    <scope>NUCLEOTIDE SEQUENCE</scope>
    <source>
        <strain evidence="1">ASUV-10-1</strain>
    </source>
</reference>
<dbReference type="RefSeq" id="WP_305005099.1">
    <property type="nucleotide sequence ID" value="NZ_JAUQSY010000002.1"/>
</dbReference>
<organism evidence="1 2">
    <name type="scientific">Hymenobacter aranciens</name>
    <dbReference type="NCBI Taxonomy" id="3063996"/>
    <lineage>
        <taxon>Bacteria</taxon>
        <taxon>Pseudomonadati</taxon>
        <taxon>Bacteroidota</taxon>
        <taxon>Cytophagia</taxon>
        <taxon>Cytophagales</taxon>
        <taxon>Hymenobacteraceae</taxon>
        <taxon>Hymenobacter</taxon>
    </lineage>
</organism>
<evidence type="ECO:0008006" key="3">
    <source>
        <dbReference type="Google" id="ProtNLM"/>
    </source>
</evidence>
<gene>
    <name evidence="1" type="ORF">Q5H93_03495</name>
</gene>
<comment type="caution">
    <text evidence="1">The sequence shown here is derived from an EMBL/GenBank/DDBJ whole genome shotgun (WGS) entry which is preliminary data.</text>
</comment>
<sequence length="236" mass="27099">MIFLLLDVDDRVFELFTTTETLSDTKRNRKALAKIPHPEWIPAALRQYDKEVGVRRLGWKTPDDGSGRPACRGRYDFPPLEDIYGDWEGAAYFDMPDEPGLEPENPRLRDFKIVDIFVGEAGVGLYHDAAQDPGLYYLEFGNGDEPYPLHVDFAGYLQLLRHTMGYLYWPKVVLSLLPNDGRNPAYRTSVDRPEKFRRDMTAWVPEFDYDAFVACYHAVKLQNYTPSSESEGTTTT</sequence>
<dbReference type="Proteomes" id="UP001176429">
    <property type="component" value="Unassembled WGS sequence"/>
</dbReference>
<dbReference type="EMBL" id="JAUQSY010000002">
    <property type="protein sequence ID" value="MDO7873783.1"/>
    <property type="molecule type" value="Genomic_DNA"/>
</dbReference>